<dbReference type="AlphaFoldDB" id="A0AAN9BIS8"/>
<dbReference type="GO" id="GO:0008289">
    <property type="term" value="F:lipid binding"/>
    <property type="evidence" value="ECO:0007669"/>
    <property type="project" value="InterPro"/>
</dbReference>
<dbReference type="InterPro" id="IPR008405">
    <property type="entry name" value="ApoL"/>
</dbReference>
<proteinExistence type="inferred from homology"/>
<accession>A0AAN9BIS8</accession>
<dbReference type="EMBL" id="JBAMIC010000007">
    <property type="protein sequence ID" value="KAK7105899.1"/>
    <property type="molecule type" value="Genomic_DNA"/>
</dbReference>
<protein>
    <submittedName>
        <fullName evidence="2">Uncharacterized protein</fullName>
    </submittedName>
</protein>
<dbReference type="PANTHER" id="PTHR14096">
    <property type="entry name" value="APOLIPOPROTEIN L"/>
    <property type="match status" value="1"/>
</dbReference>
<sequence>MEELANDAAKLRDKFRLLADELDKRYDEAKITELVGCVVETTGEVASIVGTILAPFTVGESLFITEFGAGLAAFGNATSLSAEAGDKLAERNTAEDVHKMWDDFRAKFSGLIDPDLSDEDIIGDAGAIFGTDLPTKATVKIMSIINSVREGAHAGHLRAEAREAGEIAAGTVAKAVALNVVSLGFSVYELVEIAVEVHEHTKSKLGVAIRNLAQELDKIAQLSTSPSSRFDV</sequence>
<dbReference type="PANTHER" id="PTHR14096:SF28">
    <property type="entry name" value="APOLIPOPROTEIN L, 1-RELATED"/>
    <property type="match status" value="1"/>
</dbReference>
<dbReference type="Pfam" id="PF05461">
    <property type="entry name" value="ApoL"/>
    <property type="match status" value="1"/>
</dbReference>
<evidence type="ECO:0000313" key="2">
    <source>
        <dbReference type="EMBL" id="KAK7105899.1"/>
    </source>
</evidence>
<dbReference type="Proteomes" id="UP001374579">
    <property type="component" value="Unassembled WGS sequence"/>
</dbReference>
<organism evidence="2 3">
    <name type="scientific">Littorina saxatilis</name>
    <dbReference type="NCBI Taxonomy" id="31220"/>
    <lineage>
        <taxon>Eukaryota</taxon>
        <taxon>Metazoa</taxon>
        <taxon>Spiralia</taxon>
        <taxon>Lophotrochozoa</taxon>
        <taxon>Mollusca</taxon>
        <taxon>Gastropoda</taxon>
        <taxon>Caenogastropoda</taxon>
        <taxon>Littorinimorpha</taxon>
        <taxon>Littorinoidea</taxon>
        <taxon>Littorinidae</taxon>
        <taxon>Littorina</taxon>
    </lineage>
</organism>
<comment type="similarity">
    <text evidence="1">Belongs to the apolipoprotein L family.</text>
</comment>
<dbReference type="GO" id="GO:0042157">
    <property type="term" value="P:lipoprotein metabolic process"/>
    <property type="evidence" value="ECO:0007669"/>
    <property type="project" value="InterPro"/>
</dbReference>
<dbReference type="GO" id="GO:0006869">
    <property type="term" value="P:lipid transport"/>
    <property type="evidence" value="ECO:0007669"/>
    <property type="project" value="InterPro"/>
</dbReference>
<comment type="caution">
    <text evidence="2">The sequence shown here is derived from an EMBL/GenBank/DDBJ whole genome shotgun (WGS) entry which is preliminary data.</text>
</comment>
<name>A0AAN9BIS8_9CAEN</name>
<keyword evidence="3" id="KW-1185">Reference proteome</keyword>
<evidence type="ECO:0000313" key="3">
    <source>
        <dbReference type="Proteomes" id="UP001374579"/>
    </source>
</evidence>
<dbReference type="GO" id="GO:0016020">
    <property type="term" value="C:membrane"/>
    <property type="evidence" value="ECO:0007669"/>
    <property type="project" value="TreeGrafter"/>
</dbReference>
<reference evidence="2 3" key="1">
    <citation type="submission" date="2024-02" db="EMBL/GenBank/DDBJ databases">
        <title>Chromosome-scale genome assembly of the rough periwinkle Littorina saxatilis.</title>
        <authorList>
            <person name="De Jode A."/>
            <person name="Faria R."/>
            <person name="Formenti G."/>
            <person name="Sims Y."/>
            <person name="Smith T.P."/>
            <person name="Tracey A."/>
            <person name="Wood J.M.D."/>
            <person name="Zagrodzka Z.B."/>
            <person name="Johannesson K."/>
            <person name="Butlin R.K."/>
            <person name="Leder E.H."/>
        </authorList>
    </citation>
    <scope>NUCLEOTIDE SEQUENCE [LARGE SCALE GENOMIC DNA]</scope>
    <source>
        <strain evidence="2">Snail1</strain>
        <tissue evidence="2">Muscle</tissue>
    </source>
</reference>
<gene>
    <name evidence="2" type="ORF">V1264_017220</name>
</gene>
<dbReference type="GO" id="GO:0005576">
    <property type="term" value="C:extracellular region"/>
    <property type="evidence" value="ECO:0007669"/>
    <property type="project" value="InterPro"/>
</dbReference>
<evidence type="ECO:0000256" key="1">
    <source>
        <dbReference type="ARBA" id="ARBA00010090"/>
    </source>
</evidence>